<organism evidence="15">
    <name type="scientific">Naegleria gruberi</name>
    <name type="common">Amoeba</name>
    <dbReference type="NCBI Taxonomy" id="5762"/>
    <lineage>
        <taxon>Eukaryota</taxon>
        <taxon>Discoba</taxon>
        <taxon>Heterolobosea</taxon>
        <taxon>Tetramitia</taxon>
        <taxon>Eutetramitia</taxon>
        <taxon>Vahlkampfiidae</taxon>
        <taxon>Naegleria</taxon>
    </lineage>
</organism>
<keyword evidence="8" id="KW-0560">Oxidoreductase</keyword>
<dbReference type="PRINTS" id="PR00463">
    <property type="entry name" value="EP450I"/>
</dbReference>
<evidence type="ECO:0000256" key="1">
    <source>
        <dbReference type="ARBA" id="ARBA00004141"/>
    </source>
</evidence>
<evidence type="ECO:0000256" key="7">
    <source>
        <dbReference type="ARBA" id="ARBA00022989"/>
    </source>
</evidence>
<dbReference type="Pfam" id="PF00067">
    <property type="entry name" value="p450"/>
    <property type="match status" value="1"/>
</dbReference>
<dbReference type="GO" id="GO:0004497">
    <property type="term" value="F:monooxygenase activity"/>
    <property type="evidence" value="ECO:0007669"/>
    <property type="project" value="UniProtKB-KW"/>
</dbReference>
<comment type="subcellular location">
    <subcellularLocation>
        <location evidence="1">Membrane</location>
        <topology evidence="1">Multi-pass membrane protein</topology>
    </subcellularLocation>
</comment>
<feature type="transmembrane region" description="Helical" evidence="13">
    <location>
        <begin position="811"/>
        <end position="829"/>
    </location>
</feature>
<dbReference type="STRING" id="5762.D2W0Z7"/>
<dbReference type="GO" id="GO:0016020">
    <property type="term" value="C:membrane"/>
    <property type="evidence" value="ECO:0007669"/>
    <property type="project" value="UniProtKB-SubCell"/>
</dbReference>
<dbReference type="InterPro" id="IPR036396">
    <property type="entry name" value="Cyt_P450_sf"/>
</dbReference>
<dbReference type="GeneID" id="8853686"/>
<evidence type="ECO:0000256" key="5">
    <source>
        <dbReference type="ARBA" id="ARBA00022692"/>
    </source>
</evidence>
<dbReference type="Proteomes" id="UP000006671">
    <property type="component" value="Unassembled WGS sequence"/>
</dbReference>
<comment type="similarity">
    <text evidence="3">Belongs to the cytochrome P450 family.</text>
</comment>
<evidence type="ECO:0000256" key="4">
    <source>
        <dbReference type="ARBA" id="ARBA00022617"/>
    </source>
</evidence>
<evidence type="ECO:0000256" key="3">
    <source>
        <dbReference type="ARBA" id="ARBA00010617"/>
    </source>
</evidence>
<dbReference type="PANTHER" id="PTHR24291:SF50">
    <property type="entry name" value="BIFUNCTIONAL ALBAFLAVENONE MONOOXYGENASE_TERPENE SYNTHASE"/>
    <property type="match status" value="1"/>
</dbReference>
<dbReference type="InterPro" id="IPR002401">
    <property type="entry name" value="Cyt_P450_E_grp-I"/>
</dbReference>
<dbReference type="InterPro" id="IPR050196">
    <property type="entry name" value="Cytochrome_P450_Monoox"/>
</dbReference>
<dbReference type="AlphaFoldDB" id="D2W0Z7"/>
<dbReference type="InParanoid" id="D2W0Z7"/>
<evidence type="ECO:0000256" key="11">
    <source>
        <dbReference type="ARBA" id="ARBA00023136"/>
    </source>
</evidence>
<accession>D2W0Z7</accession>
<dbReference type="KEGG" id="ngr:NAEGRDRAFT_81982"/>
<keyword evidence="7 13" id="KW-1133">Transmembrane helix</keyword>
<dbReference type="SUPFAM" id="SSF48264">
    <property type="entry name" value="Cytochrome P450"/>
    <property type="match status" value="1"/>
</dbReference>
<dbReference type="EMBL" id="GG738920">
    <property type="protein sequence ID" value="EFC37268.1"/>
    <property type="molecule type" value="Genomic_DNA"/>
</dbReference>
<sequence length="993" mass="114034">MLEQLQLDNLPNLPPWAVYSSIAVASIGIPYLLVTLNEKSILKKIKIVKQQASDDSDDVLPHDQQHPQYSKKSYKPPVPIPVNQLQHFNTFYCLWVNLFKQNHGTVQSYERAIRSDNFRPHFGFIGNIPVMMVSTPSAAKTIFLKWKDVEKDDSLIFSEDMQKFFGVNVVFANGDVWRKHRTIINPAFFKIERFTDCFVRNSQKAVDLLKELSGGKSQFEISPSDLTTRMALDVLGLCMLGVDFDYLNQIIPNRGNKDSEKNLKALAAYHYVMNNMGNAARLFLGKAFTKLPLEQNRKMDMSIEEFNKFIGEMIEDCRKSKDPAMEDTLLKMMVDSVDEEGNGLSNEDIKNNTAVFFLAGHETTAVALAFLFYSLAKHPHVQEKLLNEINETFGSNEDLSNYEKIQSMKYLDCVIKENLRIYPPIPQLPPRRLATPQVIDGYKIPKGFLLILNIYALHRNRDAWGQDAEEFKPERFMQSIVPNSFVPFGNGPRICSGIDFSKLEQKAFIISILQKFRIDLAHPNQEMQFNKHLPNLAPVEGPTFRVNGYDMLRNNAGGPPNLMGQTSSGGGEGYSGTKKSSPRLILQKTFGNIVVQAILSIICMLIVISQIICELFVYPGADLFGKIFPRAFIYPILLTLLIFYIIGIYASPTYHYLINFQMNNRVLEIVEETKKEKPEIVLTVECFHYETRTHTTRDANGHTRTHTTTVRVVTHTESRTLPFEFHRDFSPQFSFKNTNKIFIKLDMTQQVFVNDGESKKILDQERIAIYIANRGRDTHMDYFENWGTPNFQGQYLTCNPNLRTPRIATPFWYLTFCLFFVGWIYTIWFNKRCDAQDYTFIKQLSYQPFNDGQTDNNTDPTMYLNSGYGFSSSGSNAFRRTFNTTEQQLDMPANMFTQPVQPNIYGQQPMVQPGQVPPQYGQQPGQNQFVPIQQTQPYYQPNMYQQPQIGFVNQPGIAYNPNFVQQEQSRQPFQNDPEPVQYYQSSGYIPPKI</sequence>
<feature type="transmembrane region" description="Helical" evidence="13">
    <location>
        <begin position="632"/>
        <end position="657"/>
    </location>
</feature>
<keyword evidence="6 12" id="KW-0479">Metal-binding</keyword>
<dbReference type="GO" id="GO:0020037">
    <property type="term" value="F:heme binding"/>
    <property type="evidence" value="ECO:0007669"/>
    <property type="project" value="InterPro"/>
</dbReference>
<evidence type="ECO:0000256" key="9">
    <source>
        <dbReference type="ARBA" id="ARBA00023004"/>
    </source>
</evidence>
<evidence type="ECO:0000313" key="14">
    <source>
        <dbReference type="EMBL" id="EFC37268.1"/>
    </source>
</evidence>
<keyword evidence="9 12" id="KW-0408">Iron</keyword>
<evidence type="ECO:0000256" key="13">
    <source>
        <dbReference type="SAM" id="Phobius"/>
    </source>
</evidence>
<dbReference type="eggNOG" id="KOG0157">
    <property type="taxonomic scope" value="Eukaryota"/>
</dbReference>
<dbReference type="GO" id="GO:0016705">
    <property type="term" value="F:oxidoreductase activity, acting on paired donors, with incorporation or reduction of molecular oxygen"/>
    <property type="evidence" value="ECO:0007669"/>
    <property type="project" value="InterPro"/>
</dbReference>
<comment type="similarity">
    <text evidence="2">Belongs to the TMEM151 family.</text>
</comment>
<dbReference type="InterPro" id="IPR001128">
    <property type="entry name" value="Cyt_P450"/>
</dbReference>
<reference evidence="14 15" key="1">
    <citation type="journal article" date="2010" name="Cell">
        <title>The genome of Naegleria gruberi illuminates early eukaryotic versatility.</title>
        <authorList>
            <person name="Fritz-Laylin L.K."/>
            <person name="Prochnik S.E."/>
            <person name="Ginger M.L."/>
            <person name="Dacks J.B."/>
            <person name="Carpenter M.L."/>
            <person name="Field M.C."/>
            <person name="Kuo A."/>
            <person name="Paredez A."/>
            <person name="Chapman J."/>
            <person name="Pham J."/>
            <person name="Shu S."/>
            <person name="Neupane R."/>
            <person name="Cipriano M."/>
            <person name="Mancuso J."/>
            <person name="Tu H."/>
            <person name="Salamov A."/>
            <person name="Lindquist E."/>
            <person name="Shapiro H."/>
            <person name="Lucas S."/>
            <person name="Grigoriev I.V."/>
            <person name="Cande W.Z."/>
            <person name="Fulton C."/>
            <person name="Rokhsar D.S."/>
            <person name="Dawson S.C."/>
        </authorList>
    </citation>
    <scope>NUCLEOTIDE SEQUENCE [LARGE SCALE GENOMIC DNA]</scope>
    <source>
        <strain evidence="14 15">NEG-M</strain>
    </source>
</reference>
<gene>
    <name evidence="14" type="ORF">NAEGRDRAFT_81982</name>
</gene>
<proteinExistence type="inferred from homology"/>
<dbReference type="PANTHER" id="PTHR24291">
    <property type="entry name" value="CYTOCHROME P450 FAMILY 4"/>
    <property type="match status" value="1"/>
</dbReference>
<dbReference type="InterPro" id="IPR026767">
    <property type="entry name" value="Tmem151"/>
</dbReference>
<dbReference type="VEuPathDB" id="AmoebaDB:NAEGRDRAFT_81982"/>
<evidence type="ECO:0000313" key="15">
    <source>
        <dbReference type="Proteomes" id="UP000006671"/>
    </source>
</evidence>
<dbReference type="Pfam" id="PF14857">
    <property type="entry name" value="TMEM151"/>
    <property type="match status" value="1"/>
</dbReference>
<evidence type="ECO:0000256" key="10">
    <source>
        <dbReference type="ARBA" id="ARBA00023033"/>
    </source>
</evidence>
<keyword evidence="15" id="KW-1185">Reference proteome</keyword>
<keyword evidence="4 12" id="KW-0349">Heme</keyword>
<comment type="cofactor">
    <cofactor evidence="12">
        <name>heme</name>
        <dbReference type="ChEBI" id="CHEBI:30413"/>
    </cofactor>
</comment>
<evidence type="ECO:0000256" key="8">
    <source>
        <dbReference type="ARBA" id="ARBA00023002"/>
    </source>
</evidence>
<evidence type="ECO:0000256" key="6">
    <source>
        <dbReference type="ARBA" id="ARBA00022723"/>
    </source>
</evidence>
<feature type="transmembrane region" description="Helical" evidence="13">
    <location>
        <begin position="16"/>
        <end position="36"/>
    </location>
</feature>
<keyword evidence="5 13" id="KW-0812">Transmembrane</keyword>
<keyword evidence="11 13" id="KW-0472">Membrane</keyword>
<dbReference type="PRINTS" id="PR00385">
    <property type="entry name" value="P450"/>
</dbReference>
<keyword evidence="10" id="KW-0503">Monooxygenase</keyword>
<feature type="binding site" description="axial binding residue" evidence="12">
    <location>
        <position position="495"/>
    </location>
    <ligand>
        <name>heme</name>
        <dbReference type="ChEBI" id="CHEBI:30413"/>
    </ligand>
    <ligandPart>
        <name>Fe</name>
        <dbReference type="ChEBI" id="CHEBI:18248"/>
    </ligandPart>
</feature>
<dbReference type="Gene3D" id="1.10.630.10">
    <property type="entry name" value="Cytochrome P450"/>
    <property type="match status" value="1"/>
</dbReference>
<protein>
    <submittedName>
        <fullName evidence="14">Cytochrome p450 family protein</fullName>
    </submittedName>
</protein>
<name>D2W0Z7_NAEGR</name>
<evidence type="ECO:0000256" key="12">
    <source>
        <dbReference type="PIRSR" id="PIRSR602401-1"/>
    </source>
</evidence>
<dbReference type="OrthoDB" id="1470350at2759"/>
<dbReference type="RefSeq" id="XP_002670012.1">
    <property type="nucleotide sequence ID" value="XM_002669966.1"/>
</dbReference>
<dbReference type="GO" id="GO:0005506">
    <property type="term" value="F:iron ion binding"/>
    <property type="evidence" value="ECO:0007669"/>
    <property type="project" value="InterPro"/>
</dbReference>
<evidence type="ECO:0000256" key="2">
    <source>
        <dbReference type="ARBA" id="ARBA00009583"/>
    </source>
</evidence>
<feature type="transmembrane region" description="Helical" evidence="13">
    <location>
        <begin position="589"/>
        <end position="612"/>
    </location>
</feature>